<feature type="transmembrane region" description="Helical" evidence="1">
    <location>
        <begin position="15"/>
        <end position="37"/>
    </location>
</feature>
<evidence type="ECO:0000256" key="1">
    <source>
        <dbReference type="SAM" id="Phobius"/>
    </source>
</evidence>
<sequence>MNNNMSFNELWRKKVTRIGTIMIPIIMLSMFLPVIYLKVRYGVFPEWSIALSSWGTIAAAFGAYYIIEPLSYYPILGLSGTYMAFTSGSISDIRMPASAVAQEAVGVPYGSDEGAVVSTIGVAGSVFTTLVVVFITAVFGTSIIEIFPEKLLTAVKLYTVPAVFSAVYIQFCKFEPKLSFIIAITTVIFLLLAHIYGLMMITAVIIPVLLARLLYKKGFFGKEDSAENK</sequence>
<dbReference type="RefSeq" id="WP_253019590.1">
    <property type="nucleotide sequence ID" value="NZ_JAOSHN010000007.1"/>
</dbReference>
<keyword evidence="3" id="KW-1185">Reference proteome</keyword>
<comment type="caution">
    <text evidence="2">The sequence shown here is derived from an EMBL/GenBank/DDBJ whole genome shotgun (WGS) entry which is preliminary data.</text>
</comment>
<name>A0A9J6QX52_9FIRM</name>
<keyword evidence="1" id="KW-0472">Membrane</keyword>
<keyword evidence="1" id="KW-0812">Transmembrane</keyword>
<feature type="transmembrane region" description="Helical" evidence="1">
    <location>
        <begin position="151"/>
        <end position="169"/>
    </location>
</feature>
<accession>A0A9J6QX52</accession>
<gene>
    <name evidence="2" type="ORF">OBO34_17130</name>
</gene>
<dbReference type="AlphaFoldDB" id="A0A9J6QX52"/>
<feature type="transmembrane region" description="Helical" evidence="1">
    <location>
        <begin position="181"/>
        <end position="210"/>
    </location>
</feature>
<evidence type="ECO:0000313" key="3">
    <source>
        <dbReference type="Proteomes" id="UP001065549"/>
    </source>
</evidence>
<proteinExistence type="predicted"/>
<evidence type="ECO:0000313" key="2">
    <source>
        <dbReference type="EMBL" id="MCU7380065.1"/>
    </source>
</evidence>
<keyword evidence="1" id="KW-1133">Transmembrane helix</keyword>
<feature type="transmembrane region" description="Helical" evidence="1">
    <location>
        <begin position="49"/>
        <end position="67"/>
    </location>
</feature>
<feature type="transmembrane region" description="Helical" evidence="1">
    <location>
        <begin position="115"/>
        <end position="139"/>
    </location>
</feature>
<dbReference type="Proteomes" id="UP001065549">
    <property type="component" value="Unassembled WGS sequence"/>
</dbReference>
<organism evidence="2 3">
    <name type="scientific">Hominibacterium faecale</name>
    <dbReference type="NCBI Taxonomy" id="2839743"/>
    <lineage>
        <taxon>Bacteria</taxon>
        <taxon>Bacillati</taxon>
        <taxon>Bacillota</taxon>
        <taxon>Clostridia</taxon>
        <taxon>Peptostreptococcales</taxon>
        <taxon>Anaerovoracaceae</taxon>
        <taxon>Hominibacterium</taxon>
    </lineage>
</organism>
<reference evidence="2" key="1">
    <citation type="submission" date="2022-09" db="EMBL/GenBank/DDBJ databases">
        <title>Culturomic study of gut microbiota in children with autism spectrum disorder.</title>
        <authorList>
            <person name="Efimov B.A."/>
            <person name="Chaplin A.V."/>
            <person name="Sokolova S.R."/>
            <person name="Pikina A.P."/>
            <person name="Korzhanova M."/>
            <person name="Belova V."/>
            <person name="Korostin D."/>
        </authorList>
    </citation>
    <scope>NUCLEOTIDE SEQUENCE</scope>
    <source>
        <strain evidence="2">ASD5510</strain>
    </source>
</reference>
<protein>
    <submittedName>
        <fullName evidence="2">Uncharacterized protein</fullName>
    </submittedName>
</protein>
<dbReference type="EMBL" id="JAOSHN010000007">
    <property type="protein sequence ID" value="MCU7380065.1"/>
    <property type="molecule type" value="Genomic_DNA"/>
</dbReference>